<reference evidence="2" key="2">
    <citation type="journal article" date="2015" name="Fish Shellfish Immunol.">
        <title>Early steps in the European eel (Anguilla anguilla)-Vibrio vulnificus interaction in the gills: Role of the RtxA13 toxin.</title>
        <authorList>
            <person name="Callol A."/>
            <person name="Pajuelo D."/>
            <person name="Ebbesson L."/>
            <person name="Teles M."/>
            <person name="MacKenzie S."/>
            <person name="Amaro C."/>
        </authorList>
    </citation>
    <scope>NUCLEOTIDE SEQUENCE</scope>
</reference>
<feature type="signal peptide" evidence="1">
    <location>
        <begin position="1"/>
        <end position="23"/>
    </location>
</feature>
<dbReference type="AlphaFoldDB" id="A0A0E9X500"/>
<reference evidence="2" key="1">
    <citation type="submission" date="2014-11" db="EMBL/GenBank/DDBJ databases">
        <authorList>
            <person name="Amaro Gonzalez C."/>
        </authorList>
    </citation>
    <scope>NUCLEOTIDE SEQUENCE</scope>
</reference>
<dbReference type="EMBL" id="GBXM01010795">
    <property type="protein sequence ID" value="JAH97782.1"/>
    <property type="molecule type" value="Transcribed_RNA"/>
</dbReference>
<evidence type="ECO:0008006" key="3">
    <source>
        <dbReference type="Google" id="ProtNLM"/>
    </source>
</evidence>
<feature type="chain" id="PRO_5002434825" description="Secreted protein" evidence="1">
    <location>
        <begin position="24"/>
        <end position="73"/>
    </location>
</feature>
<evidence type="ECO:0000313" key="2">
    <source>
        <dbReference type="EMBL" id="JAH97782.1"/>
    </source>
</evidence>
<protein>
    <recommendedName>
        <fullName evidence="3">Secreted protein</fullName>
    </recommendedName>
</protein>
<evidence type="ECO:0000256" key="1">
    <source>
        <dbReference type="SAM" id="SignalP"/>
    </source>
</evidence>
<organism evidence="2">
    <name type="scientific">Anguilla anguilla</name>
    <name type="common">European freshwater eel</name>
    <name type="synonym">Muraena anguilla</name>
    <dbReference type="NCBI Taxonomy" id="7936"/>
    <lineage>
        <taxon>Eukaryota</taxon>
        <taxon>Metazoa</taxon>
        <taxon>Chordata</taxon>
        <taxon>Craniata</taxon>
        <taxon>Vertebrata</taxon>
        <taxon>Euteleostomi</taxon>
        <taxon>Actinopterygii</taxon>
        <taxon>Neopterygii</taxon>
        <taxon>Teleostei</taxon>
        <taxon>Anguilliformes</taxon>
        <taxon>Anguillidae</taxon>
        <taxon>Anguilla</taxon>
    </lineage>
</organism>
<proteinExistence type="predicted"/>
<sequence>MYNLIELFFLLFLFSFSFLFTLCQNCFIFNHSAVKHGEEEYNLTLFFSPIVGVRTTSRSVYFVLELTVYNYSS</sequence>
<keyword evidence="1" id="KW-0732">Signal</keyword>
<accession>A0A0E9X500</accession>
<name>A0A0E9X500_ANGAN</name>